<name>A0A0K0XWV4_9GAMM</name>
<dbReference type="EMBL" id="CP012154">
    <property type="protein sequence ID" value="AKS42150.1"/>
    <property type="molecule type" value="Genomic_DNA"/>
</dbReference>
<dbReference type="AlphaFoldDB" id="A0A0K0XWV4"/>
<dbReference type="Proteomes" id="UP000066624">
    <property type="component" value="Chromosome"/>
</dbReference>
<dbReference type="RefSeq" id="WP_049725733.1">
    <property type="nucleotide sequence ID" value="NZ_CP012154.1"/>
</dbReference>
<accession>A0A0K0XWV4</accession>
<dbReference type="GO" id="GO:0006281">
    <property type="term" value="P:DNA repair"/>
    <property type="evidence" value="ECO:0007669"/>
    <property type="project" value="InterPro"/>
</dbReference>
<gene>
    <name evidence="2" type="ORF">WM2015_1783</name>
</gene>
<dbReference type="Pfam" id="PF00817">
    <property type="entry name" value="IMS"/>
    <property type="match status" value="1"/>
</dbReference>
<keyword evidence="3" id="KW-1185">Reference proteome</keyword>
<dbReference type="InterPro" id="IPR043502">
    <property type="entry name" value="DNA/RNA_pol_sf"/>
</dbReference>
<dbReference type="InterPro" id="IPR001126">
    <property type="entry name" value="UmuC"/>
</dbReference>
<evidence type="ECO:0000313" key="2">
    <source>
        <dbReference type="EMBL" id="AKS42150.1"/>
    </source>
</evidence>
<dbReference type="PANTHER" id="PTHR35369:SF2">
    <property type="entry name" value="BLR3025 PROTEIN"/>
    <property type="match status" value="1"/>
</dbReference>
<keyword evidence="1" id="KW-0227">DNA damage</keyword>
<dbReference type="STRING" id="1579979.WM2015_1783"/>
<sequence length="474" mass="53217">MPSSRLTLWAGLHCPRLPLDAVWRWEAQDGPIAVHEHVRGQARILQADAQARRHGVRPGQGLSQALALLPSLPSRPRCRQSEQRALEQIALVAYQHSHQVSLAPPDTVLLEVGGSRRLHGGIAPLLDQLADTLSEQGFSIRIGLAPVPTAACLMARLGRRCSKLETLRHELPGLPIDVLPLSAEQSRALEACGLRTLEELYALPAAQRARRFGTGLNLYLDRLEGRLDTPLAQWKPPERFELGLELPVATHDRQALMFIFKRALDSLGHWLELRDQRLTRLHACLGREDGGPDCRFDIGLARPAFDRARMLELIELKLEALQLGGDIDSLRLRAESTSEHRPAQADLLGGGNRSDAWPALLDRLGARLGEDGLASLAPRSDHRPEQSWQWVAPGTSRPCQETRPRPSWLLPAPQPCQRERLVLEEGPERIEAGWWDGQDCKRDYWIARDRQGRRLWVFREHSPRSGWFIHGLFG</sequence>
<dbReference type="OrthoDB" id="5298951at2"/>
<evidence type="ECO:0000256" key="1">
    <source>
        <dbReference type="ARBA" id="ARBA00022763"/>
    </source>
</evidence>
<dbReference type="KEGG" id="wma:WM2015_1783"/>
<evidence type="ECO:0000313" key="3">
    <source>
        <dbReference type="Proteomes" id="UP000066624"/>
    </source>
</evidence>
<dbReference type="PANTHER" id="PTHR35369">
    <property type="entry name" value="BLR3025 PROTEIN-RELATED"/>
    <property type="match status" value="1"/>
</dbReference>
<organism evidence="2 3">
    <name type="scientific">Wenzhouxiangella marina</name>
    <dbReference type="NCBI Taxonomy" id="1579979"/>
    <lineage>
        <taxon>Bacteria</taxon>
        <taxon>Pseudomonadati</taxon>
        <taxon>Pseudomonadota</taxon>
        <taxon>Gammaproteobacteria</taxon>
        <taxon>Chromatiales</taxon>
        <taxon>Wenzhouxiangellaceae</taxon>
        <taxon>Wenzhouxiangella</taxon>
    </lineage>
</organism>
<dbReference type="InterPro" id="IPR050356">
    <property type="entry name" value="SulA_CellDiv_inhibitor"/>
</dbReference>
<dbReference type="SUPFAM" id="SSF56672">
    <property type="entry name" value="DNA/RNA polymerases"/>
    <property type="match status" value="1"/>
</dbReference>
<protein>
    <submittedName>
        <fullName evidence="2">Uncharacterized protein</fullName>
    </submittedName>
</protein>
<dbReference type="CDD" id="cd03468">
    <property type="entry name" value="PolY_like"/>
    <property type="match status" value="1"/>
</dbReference>
<reference evidence="2 3" key="1">
    <citation type="submission" date="2015-07" db="EMBL/GenBank/DDBJ databases">
        <authorList>
            <person name="Noorani M."/>
        </authorList>
    </citation>
    <scope>NUCLEOTIDE SEQUENCE [LARGE SCALE GENOMIC DNA]</scope>
    <source>
        <strain evidence="2 3">KCTC 42284</strain>
    </source>
</reference>
<proteinExistence type="predicted"/>